<feature type="domain" description="Serine aminopeptidase S33" evidence="1">
    <location>
        <begin position="165"/>
        <end position="256"/>
    </location>
</feature>
<protein>
    <recommendedName>
        <fullName evidence="1">Serine aminopeptidase S33 domain-containing protein</fullName>
    </recommendedName>
</protein>
<dbReference type="InterPro" id="IPR029058">
    <property type="entry name" value="AB_hydrolase_fold"/>
</dbReference>
<dbReference type="EMBL" id="PIPM01000002">
    <property type="protein sequence ID" value="RUO35879.1"/>
    <property type="molecule type" value="Genomic_DNA"/>
</dbReference>
<dbReference type="Gene3D" id="3.40.50.1820">
    <property type="entry name" value="alpha/beta hydrolase"/>
    <property type="match status" value="1"/>
</dbReference>
<dbReference type="Proteomes" id="UP000288405">
    <property type="component" value="Unassembled WGS sequence"/>
</dbReference>
<comment type="caution">
    <text evidence="2">The sequence shown here is derived from an EMBL/GenBank/DDBJ whole genome shotgun (WGS) entry which is preliminary data.</text>
</comment>
<dbReference type="Pfam" id="PF12146">
    <property type="entry name" value="Hydrolase_4"/>
    <property type="match status" value="1"/>
</dbReference>
<organism evidence="2 3">
    <name type="scientific">Aliidiomarina sanyensis</name>
    <dbReference type="NCBI Taxonomy" id="1249555"/>
    <lineage>
        <taxon>Bacteria</taxon>
        <taxon>Pseudomonadati</taxon>
        <taxon>Pseudomonadota</taxon>
        <taxon>Gammaproteobacteria</taxon>
        <taxon>Alteromonadales</taxon>
        <taxon>Idiomarinaceae</taxon>
        <taxon>Aliidiomarina</taxon>
    </lineage>
</organism>
<reference evidence="2 3" key="1">
    <citation type="journal article" date="2011" name="Front. Microbiol.">
        <title>Genomic signatures of strain selection and enhancement in Bacillus atrophaeus var. globigii, a historical biowarfare simulant.</title>
        <authorList>
            <person name="Gibbons H.S."/>
            <person name="Broomall S.M."/>
            <person name="McNew L.A."/>
            <person name="Daligault H."/>
            <person name="Chapman C."/>
            <person name="Bruce D."/>
            <person name="Karavis M."/>
            <person name="Krepps M."/>
            <person name="McGregor P.A."/>
            <person name="Hong C."/>
            <person name="Park K.H."/>
            <person name="Akmal A."/>
            <person name="Feldman A."/>
            <person name="Lin J.S."/>
            <person name="Chang W.E."/>
            <person name="Higgs B.W."/>
            <person name="Demirev P."/>
            <person name="Lindquist J."/>
            <person name="Liem A."/>
            <person name="Fochler E."/>
            <person name="Read T.D."/>
            <person name="Tapia R."/>
            <person name="Johnson S."/>
            <person name="Bishop-Lilly K.A."/>
            <person name="Detter C."/>
            <person name="Han C."/>
            <person name="Sozhamannan S."/>
            <person name="Rosenzweig C.N."/>
            <person name="Skowronski E.W."/>
        </authorList>
    </citation>
    <scope>NUCLEOTIDE SEQUENCE [LARGE SCALE GENOMIC DNA]</scope>
    <source>
        <strain evidence="2 3">GYP-17</strain>
    </source>
</reference>
<accession>A0A432WQ87</accession>
<evidence type="ECO:0000259" key="1">
    <source>
        <dbReference type="Pfam" id="PF12146"/>
    </source>
</evidence>
<gene>
    <name evidence="2" type="ORF">CWE11_03770</name>
</gene>
<keyword evidence="3" id="KW-1185">Reference proteome</keyword>
<evidence type="ECO:0000313" key="2">
    <source>
        <dbReference type="EMBL" id="RUO35879.1"/>
    </source>
</evidence>
<dbReference type="PROSITE" id="PS51257">
    <property type="entry name" value="PROKAR_LIPOPROTEIN"/>
    <property type="match status" value="1"/>
</dbReference>
<evidence type="ECO:0000313" key="3">
    <source>
        <dbReference type="Proteomes" id="UP000288405"/>
    </source>
</evidence>
<name>A0A432WQ87_9GAMM</name>
<dbReference type="SUPFAM" id="SSF53474">
    <property type="entry name" value="alpha/beta-Hydrolases"/>
    <property type="match status" value="1"/>
</dbReference>
<dbReference type="InterPro" id="IPR022742">
    <property type="entry name" value="Hydrolase_4"/>
</dbReference>
<dbReference type="AlphaFoldDB" id="A0A432WQ87"/>
<proteinExistence type="predicted"/>
<sequence>MNQQGSRIMTYQGSVVRGVIATFVWLSLAGCTSMIERRIETSTIDFVGIAPVTEVFEPKVREVCNTSECHVFFDITDDLPMDHFRWTANIAFRSGEDLKDLSETSRYDLSRAPEENAPLIVIFPGYGTTSLIASMPLGLELRHYGYATWVVAGPTERQPFSFGLNGISALIDTIHTEHPNRPIITLGNSMGMIAATEFNARMQDNETPVAGTVLIAPMLDFADTASRLYEIERGERLLARAVPRGTFHKAVANVQSRVNQSKSSLQLENRRHLLPKNTLVLVSKEDGAIPLERILDIFPKANEHAPAAFESDAAPLLSRSYLTDEGWQVNVYNMLDHIVASLTMAEMRFHLRHWVREVTGFEESAEEGSTHTSDEEETE</sequence>